<gene>
    <name evidence="4" type="ORF">XD97_0366</name>
</gene>
<evidence type="ECO:0000259" key="3">
    <source>
        <dbReference type="Pfam" id="PF09335"/>
    </source>
</evidence>
<feature type="transmembrane region" description="Helical" evidence="2">
    <location>
        <begin position="7"/>
        <end position="30"/>
    </location>
</feature>
<evidence type="ECO:0000256" key="2">
    <source>
        <dbReference type="SAM" id="Phobius"/>
    </source>
</evidence>
<dbReference type="AlphaFoldDB" id="A0A117M3R3"/>
<protein>
    <submittedName>
        <fullName evidence="4">Putative membrane-associated protein</fullName>
    </submittedName>
</protein>
<evidence type="ECO:0000313" key="5">
    <source>
        <dbReference type="Proteomes" id="UP000054705"/>
    </source>
</evidence>
<dbReference type="InterPro" id="IPR051311">
    <property type="entry name" value="DedA_domain"/>
</dbReference>
<feature type="domain" description="VTT" evidence="3">
    <location>
        <begin position="30"/>
        <end position="155"/>
    </location>
</feature>
<feature type="transmembrane region" description="Helical" evidence="2">
    <location>
        <begin position="50"/>
        <end position="72"/>
    </location>
</feature>
<evidence type="ECO:0000313" key="4">
    <source>
        <dbReference type="EMBL" id="KUK82706.1"/>
    </source>
</evidence>
<name>A0A117M3R3_9FIRM</name>
<dbReference type="EMBL" id="LGGS01000072">
    <property type="protein sequence ID" value="KUK82706.1"/>
    <property type="molecule type" value="Genomic_DNA"/>
</dbReference>
<dbReference type="InterPro" id="IPR032816">
    <property type="entry name" value="VTT_dom"/>
</dbReference>
<dbReference type="Proteomes" id="UP000054705">
    <property type="component" value="Unassembled WGS sequence"/>
</dbReference>
<dbReference type="PANTHER" id="PTHR42709">
    <property type="entry name" value="ALKALINE PHOSPHATASE LIKE PROTEIN"/>
    <property type="match status" value="1"/>
</dbReference>
<keyword evidence="2" id="KW-0812">Transmembrane</keyword>
<keyword evidence="2" id="KW-1133">Transmembrane helix</keyword>
<evidence type="ECO:0000256" key="1">
    <source>
        <dbReference type="ARBA" id="ARBA00010792"/>
    </source>
</evidence>
<sequence>MFDTVAGYLSAFGLGGLLLGVFIEAMGVPFPGGVMVVITGFLVHQGKLKFLSALIAILSSYTAGSLAAYLIGKKAGRPFFIKCGRLLHISPERFEQTRSWLDHSAPAFITFGRFLPGLGNLTPYMAGISRTGLGYFLLYNSIFTISWGSLYLLLGMFFGYNYHLITEQLNSKLPLAALGLMVVLLICLYAKKRLLKGRKT</sequence>
<dbReference type="Pfam" id="PF09335">
    <property type="entry name" value="VTT_dom"/>
    <property type="match status" value="1"/>
</dbReference>
<dbReference type="GO" id="GO:0005886">
    <property type="term" value="C:plasma membrane"/>
    <property type="evidence" value="ECO:0007669"/>
    <property type="project" value="TreeGrafter"/>
</dbReference>
<reference evidence="5" key="1">
    <citation type="journal article" date="2015" name="MBio">
        <title>Genome-Resolved Metagenomic Analysis Reveals Roles for Candidate Phyla and Other Microbial Community Members in Biogeochemical Transformations in Oil Reservoirs.</title>
        <authorList>
            <person name="Hu P."/>
            <person name="Tom L."/>
            <person name="Singh A."/>
            <person name="Thomas B.C."/>
            <person name="Baker B.J."/>
            <person name="Piceno Y.M."/>
            <person name="Andersen G.L."/>
            <person name="Banfield J.F."/>
        </authorList>
    </citation>
    <scope>NUCLEOTIDE SEQUENCE [LARGE SCALE GENOMIC DNA]</scope>
</reference>
<feature type="transmembrane region" description="Helical" evidence="2">
    <location>
        <begin position="173"/>
        <end position="190"/>
    </location>
</feature>
<accession>A0A117M3R3</accession>
<comment type="similarity">
    <text evidence="1">Belongs to the DedA family.</text>
</comment>
<feature type="transmembrane region" description="Helical" evidence="2">
    <location>
        <begin position="133"/>
        <end position="153"/>
    </location>
</feature>
<comment type="caution">
    <text evidence="4">The sequence shown here is derived from an EMBL/GenBank/DDBJ whole genome shotgun (WGS) entry which is preliminary data.</text>
</comment>
<dbReference type="PANTHER" id="PTHR42709:SF9">
    <property type="entry name" value="ALKALINE PHOSPHATASE LIKE PROTEIN"/>
    <property type="match status" value="1"/>
</dbReference>
<keyword evidence="2" id="KW-0472">Membrane</keyword>
<organism evidence="4 5">
    <name type="scientific">Pelotomaculum thermopropionicum</name>
    <dbReference type="NCBI Taxonomy" id="110500"/>
    <lineage>
        <taxon>Bacteria</taxon>
        <taxon>Bacillati</taxon>
        <taxon>Bacillota</taxon>
        <taxon>Clostridia</taxon>
        <taxon>Eubacteriales</taxon>
        <taxon>Desulfotomaculaceae</taxon>
        <taxon>Pelotomaculum</taxon>
    </lineage>
</organism>
<proteinExistence type="inferred from homology"/>